<dbReference type="PANTHER" id="PTHR32060">
    <property type="entry name" value="TAIL-SPECIFIC PROTEASE"/>
    <property type="match status" value="1"/>
</dbReference>
<gene>
    <name evidence="2" type="ORF">ACFQ38_00830</name>
</gene>
<proteinExistence type="predicted"/>
<evidence type="ECO:0000313" key="2">
    <source>
        <dbReference type="EMBL" id="MFD1203682.1"/>
    </source>
</evidence>
<dbReference type="EMBL" id="JBHTLT010000003">
    <property type="protein sequence ID" value="MFD1203682.1"/>
    <property type="molecule type" value="Genomic_DNA"/>
</dbReference>
<name>A0ABW3TWL4_9BACL</name>
<keyword evidence="3" id="KW-1185">Reference proteome</keyword>
<evidence type="ECO:0000259" key="1">
    <source>
        <dbReference type="Pfam" id="PF03572"/>
    </source>
</evidence>
<dbReference type="InterPro" id="IPR029045">
    <property type="entry name" value="ClpP/crotonase-like_dom_sf"/>
</dbReference>
<dbReference type="SUPFAM" id="SSF52096">
    <property type="entry name" value="ClpP/crotonase"/>
    <property type="match status" value="1"/>
</dbReference>
<protein>
    <submittedName>
        <fullName evidence="2">S41 family peptidase</fullName>
    </submittedName>
</protein>
<reference evidence="3" key="1">
    <citation type="journal article" date="2019" name="Int. J. Syst. Evol. Microbiol.">
        <title>The Global Catalogue of Microorganisms (GCM) 10K type strain sequencing project: providing services to taxonomists for standard genome sequencing and annotation.</title>
        <authorList>
            <consortium name="The Broad Institute Genomics Platform"/>
            <consortium name="The Broad Institute Genome Sequencing Center for Infectious Disease"/>
            <person name="Wu L."/>
            <person name="Ma J."/>
        </authorList>
    </citation>
    <scope>NUCLEOTIDE SEQUENCE [LARGE SCALE GENOMIC DNA]</scope>
    <source>
        <strain evidence="3">CCUG 53915</strain>
    </source>
</reference>
<dbReference type="Gene3D" id="3.90.226.10">
    <property type="entry name" value="2-enoyl-CoA Hydratase, Chain A, domain 1"/>
    <property type="match status" value="1"/>
</dbReference>
<comment type="caution">
    <text evidence="2">The sequence shown here is derived from an EMBL/GenBank/DDBJ whole genome shotgun (WGS) entry which is preliminary data.</text>
</comment>
<dbReference type="Pfam" id="PF03572">
    <property type="entry name" value="Peptidase_S41"/>
    <property type="match status" value="1"/>
</dbReference>
<organism evidence="2 3">
    <name type="scientific">Sporosarcina contaminans</name>
    <dbReference type="NCBI Taxonomy" id="633403"/>
    <lineage>
        <taxon>Bacteria</taxon>
        <taxon>Bacillati</taxon>
        <taxon>Bacillota</taxon>
        <taxon>Bacilli</taxon>
        <taxon>Bacillales</taxon>
        <taxon>Caryophanaceae</taxon>
        <taxon>Sporosarcina</taxon>
    </lineage>
</organism>
<dbReference type="PANTHER" id="PTHR32060:SF30">
    <property type="entry name" value="CARBOXY-TERMINAL PROCESSING PROTEASE CTPA"/>
    <property type="match status" value="1"/>
</dbReference>
<evidence type="ECO:0000313" key="3">
    <source>
        <dbReference type="Proteomes" id="UP001597231"/>
    </source>
</evidence>
<dbReference type="InterPro" id="IPR005151">
    <property type="entry name" value="Tail-specific_protease"/>
</dbReference>
<accession>A0ABW3TWL4</accession>
<dbReference type="Gene3D" id="3.30.750.44">
    <property type="match status" value="1"/>
</dbReference>
<sequence>MNSYSEIFNEIVDIVHSDYAGYEEKQDWDEPEYYREEIKKLEGQQELTPQKFTEIVDDYLISFQDRHMYFNFEGSDNVKTITRGFRTRRYKDVLYVIETFEENRFPKGSKIVAIDDRTINQVIASNPSSLRGASAEREDWSHIINKSSFVTIENENGEHIKFGLKDYEPVSKKKEHTLEVINEGTLVITLPSFADVDSTLDFVKNQDAKIKKCTNLIIDVRNNNGGNGQAISTLVPYIFPSDEHPSTEGELREFNYTNRNSDLFIQLCQNFRKDIKDQETLDVLDFAEEQCKKYRGQGFVALDFSDSLKDKASKFEGTDFPKKVVVMTDVYCASAAEYFVEMSMSSSKVTVIGRSTMGVNDYSDLVIKKWADMFSLYYPISRRVQKTLNHPLHGKGIQPDRYIPWTPEHIYKDIDLLYALEILKEEVNI</sequence>
<dbReference type="Proteomes" id="UP001597231">
    <property type="component" value="Unassembled WGS sequence"/>
</dbReference>
<feature type="domain" description="Tail specific protease" evidence="1">
    <location>
        <begin position="186"/>
        <end position="401"/>
    </location>
</feature>
<dbReference type="RefSeq" id="WP_381479542.1">
    <property type="nucleotide sequence ID" value="NZ_JBHTLT010000003.1"/>
</dbReference>